<name>A0A1M5TJN4_9FIRM</name>
<sequence>MYIVLGDEIIDSEEIKQLIEDEIPFKVEKDMTKGTKREDTLAYKLSIPVNDLNQIIKDEYDLEDIGEEDLFDEYMTLCDEIIMEVEEILPDNTIVNARSYKWDTSDDSIKSIITIGHIQMGELKLSDVTRRLLKQVD</sequence>
<keyword evidence="2" id="KW-1185">Reference proteome</keyword>
<evidence type="ECO:0000313" key="1">
    <source>
        <dbReference type="EMBL" id="SHH50982.1"/>
    </source>
</evidence>
<dbReference type="AlphaFoldDB" id="A0A1M5TJN4"/>
<dbReference type="Proteomes" id="UP000243255">
    <property type="component" value="Unassembled WGS sequence"/>
</dbReference>
<proteinExistence type="predicted"/>
<dbReference type="RefSeq" id="WP_073127814.1">
    <property type="nucleotide sequence ID" value="NZ_BAABCH010000021.1"/>
</dbReference>
<reference evidence="2" key="1">
    <citation type="submission" date="2016-11" db="EMBL/GenBank/DDBJ databases">
        <authorList>
            <person name="Varghese N."/>
            <person name="Submissions S."/>
        </authorList>
    </citation>
    <scope>NUCLEOTIDE SEQUENCE [LARGE SCALE GENOMIC DNA]</scope>
    <source>
        <strain evidence="2">DSM 2635</strain>
    </source>
</reference>
<dbReference type="STRING" id="1121321.SAMN04488530_16319"/>
<dbReference type="OrthoDB" id="1755920at2"/>
<organism evidence="1 2">
    <name type="scientific">Asaccharospora irregularis DSM 2635</name>
    <dbReference type="NCBI Taxonomy" id="1121321"/>
    <lineage>
        <taxon>Bacteria</taxon>
        <taxon>Bacillati</taxon>
        <taxon>Bacillota</taxon>
        <taxon>Clostridia</taxon>
        <taxon>Peptostreptococcales</taxon>
        <taxon>Peptostreptococcaceae</taxon>
        <taxon>Asaccharospora</taxon>
    </lineage>
</organism>
<evidence type="ECO:0000313" key="2">
    <source>
        <dbReference type="Proteomes" id="UP000243255"/>
    </source>
</evidence>
<dbReference type="EMBL" id="FQWX01000063">
    <property type="protein sequence ID" value="SHH50982.1"/>
    <property type="molecule type" value="Genomic_DNA"/>
</dbReference>
<protein>
    <submittedName>
        <fullName evidence="1">Uncharacterized protein</fullName>
    </submittedName>
</protein>
<gene>
    <name evidence="1" type="ORF">SAMN04488530_16319</name>
</gene>
<accession>A0A1M5TJN4</accession>